<dbReference type="InterPro" id="IPR021131">
    <property type="entry name" value="Ribosomal_uL15/eL18"/>
</dbReference>
<proteinExistence type="inferred from homology"/>
<accession>A0A938YXY0</accession>
<evidence type="ECO:0000256" key="1">
    <source>
        <dbReference type="ARBA" id="ARBA00006815"/>
    </source>
</evidence>
<evidence type="ECO:0000256" key="2">
    <source>
        <dbReference type="ARBA" id="ARBA00022980"/>
    </source>
</evidence>
<organism evidence="5 6">
    <name type="scientific">Candidatus Iainarchaeum sp</name>
    <dbReference type="NCBI Taxonomy" id="3101447"/>
    <lineage>
        <taxon>Archaea</taxon>
        <taxon>Candidatus Iainarchaeota</taxon>
        <taxon>Candidatus Iainarchaeia</taxon>
        <taxon>Candidatus Iainarchaeales</taxon>
        <taxon>Candidatus Iainarchaeaceae</taxon>
        <taxon>Candidatus Iainarchaeum</taxon>
    </lineage>
</organism>
<dbReference type="GO" id="GO:0003735">
    <property type="term" value="F:structural constituent of ribosome"/>
    <property type="evidence" value="ECO:0007669"/>
    <property type="project" value="InterPro"/>
</dbReference>
<dbReference type="SUPFAM" id="SSF52080">
    <property type="entry name" value="Ribosomal proteins L15p and L18e"/>
    <property type="match status" value="1"/>
</dbReference>
<dbReference type="PROSITE" id="PS01106">
    <property type="entry name" value="RIBOSOMAL_L18E"/>
    <property type="match status" value="1"/>
</dbReference>
<dbReference type="GO" id="GO:1990904">
    <property type="term" value="C:ribonucleoprotein complex"/>
    <property type="evidence" value="ECO:0007669"/>
    <property type="project" value="UniProtKB-KW"/>
</dbReference>
<comment type="caution">
    <text evidence="5">The sequence shown here is derived from an EMBL/GenBank/DDBJ whole genome shotgun (WGS) entry which is preliminary data.</text>
</comment>
<dbReference type="GO" id="GO:0006412">
    <property type="term" value="P:translation"/>
    <property type="evidence" value="ECO:0007669"/>
    <property type="project" value="InterPro"/>
</dbReference>
<dbReference type="AlphaFoldDB" id="A0A938YXY0"/>
<dbReference type="EMBL" id="JAFGDB010000093">
    <property type="protein sequence ID" value="MBN2067860.1"/>
    <property type="molecule type" value="Genomic_DNA"/>
</dbReference>
<dbReference type="GO" id="GO:0005840">
    <property type="term" value="C:ribosome"/>
    <property type="evidence" value="ECO:0007669"/>
    <property type="project" value="UniProtKB-KW"/>
</dbReference>
<keyword evidence="3" id="KW-0687">Ribonucleoprotein</keyword>
<gene>
    <name evidence="5" type="ORF">JW744_05310</name>
</gene>
<protein>
    <submittedName>
        <fullName evidence="5">50S ribosomal protein L18e</fullName>
    </submittedName>
</protein>
<dbReference type="Pfam" id="PF00828">
    <property type="entry name" value="Ribosomal_L27A"/>
    <property type="match status" value="1"/>
</dbReference>
<dbReference type="InterPro" id="IPR021132">
    <property type="entry name" value="Ribosomal_eL18/eL18-A/B/_CS"/>
</dbReference>
<evidence type="ECO:0000313" key="6">
    <source>
        <dbReference type="Proteomes" id="UP000809243"/>
    </source>
</evidence>
<keyword evidence="2 5" id="KW-0689">Ribosomal protein</keyword>
<dbReference type="InterPro" id="IPR036227">
    <property type="entry name" value="Ribosomal_uL15/eL18_sf"/>
</dbReference>
<dbReference type="Proteomes" id="UP000809243">
    <property type="component" value="Unassembled WGS sequence"/>
</dbReference>
<evidence type="ECO:0000256" key="3">
    <source>
        <dbReference type="ARBA" id="ARBA00023274"/>
    </source>
</evidence>
<dbReference type="Gene3D" id="3.100.10.10">
    <property type="match status" value="1"/>
</dbReference>
<sequence>MEFWKLVRRMVKRTGPTKGKTKRLVCLLESRARKEKKAIWLDIAEKLAKPRRQRPSINLWKLDKLAAVFKGKNLLIAGKVLGNGSLNEKPAVIALEFSRQAIEKIGKAGGKALTIEEALQKKIEPKTIVIVK</sequence>
<feature type="domain" description="Large ribosomal subunit protein uL15/eL18" evidence="4">
    <location>
        <begin position="56"/>
        <end position="112"/>
    </location>
</feature>
<reference evidence="5" key="1">
    <citation type="submission" date="2021-01" db="EMBL/GenBank/DDBJ databases">
        <title>Active Sulfur Cycling in an Early Earth Analoge.</title>
        <authorList>
            <person name="Hahn C.R."/>
            <person name="Youssef N.H."/>
            <person name="Elshahed M."/>
        </authorList>
    </citation>
    <scope>NUCLEOTIDE SEQUENCE</scope>
    <source>
        <strain evidence="5">Zod_Metabat.1151</strain>
    </source>
</reference>
<evidence type="ECO:0000259" key="4">
    <source>
        <dbReference type="Pfam" id="PF00828"/>
    </source>
</evidence>
<comment type="similarity">
    <text evidence="1">Belongs to the eukaryotic ribosomal protein eL18 family.</text>
</comment>
<dbReference type="NCBIfam" id="NF003079">
    <property type="entry name" value="PRK04005.1"/>
    <property type="match status" value="1"/>
</dbReference>
<evidence type="ECO:0000313" key="5">
    <source>
        <dbReference type="EMBL" id="MBN2067860.1"/>
    </source>
</evidence>
<name>A0A938YXY0_9ARCH</name>